<dbReference type="PANTHER" id="PTHR47959:SF1">
    <property type="entry name" value="ATP-DEPENDENT RNA HELICASE DBPA"/>
    <property type="match status" value="1"/>
</dbReference>
<gene>
    <name evidence="6" type="primary">DED1</name>
    <name evidence="6" type="ORF">SNAT2548_LOCUS3341</name>
</gene>
<dbReference type="AlphaFoldDB" id="A0A812I938"/>
<dbReference type="PROSITE" id="PS51194">
    <property type="entry name" value="HELICASE_CTER"/>
    <property type="match status" value="1"/>
</dbReference>
<dbReference type="SMART" id="SM00490">
    <property type="entry name" value="HELICc"/>
    <property type="match status" value="1"/>
</dbReference>
<dbReference type="Pfam" id="PF00271">
    <property type="entry name" value="Helicase_C"/>
    <property type="match status" value="1"/>
</dbReference>
<evidence type="ECO:0000259" key="5">
    <source>
        <dbReference type="PROSITE" id="PS51194"/>
    </source>
</evidence>
<feature type="domain" description="Helicase C-terminal" evidence="5">
    <location>
        <begin position="1"/>
        <end position="103"/>
    </location>
</feature>
<accession>A0A812I938</accession>
<dbReference type="InterPro" id="IPR001650">
    <property type="entry name" value="Helicase_C-like"/>
</dbReference>
<dbReference type="SUPFAM" id="SSF48403">
    <property type="entry name" value="Ankyrin repeat"/>
    <property type="match status" value="1"/>
</dbReference>
<evidence type="ECO:0000256" key="2">
    <source>
        <dbReference type="ARBA" id="ARBA00022801"/>
    </source>
</evidence>
<dbReference type="Proteomes" id="UP000604046">
    <property type="component" value="Unassembled WGS sequence"/>
</dbReference>
<keyword evidence="3" id="KW-0347">Helicase</keyword>
<dbReference type="InterPro" id="IPR050079">
    <property type="entry name" value="DEAD_box_RNA_helicase"/>
</dbReference>
<dbReference type="Gene3D" id="3.40.50.300">
    <property type="entry name" value="P-loop containing nucleotide triphosphate hydrolases"/>
    <property type="match status" value="1"/>
</dbReference>
<organism evidence="6 7">
    <name type="scientific">Symbiodinium natans</name>
    <dbReference type="NCBI Taxonomy" id="878477"/>
    <lineage>
        <taxon>Eukaryota</taxon>
        <taxon>Sar</taxon>
        <taxon>Alveolata</taxon>
        <taxon>Dinophyceae</taxon>
        <taxon>Suessiales</taxon>
        <taxon>Symbiodiniaceae</taxon>
        <taxon>Symbiodinium</taxon>
    </lineage>
</organism>
<proteinExistence type="predicted"/>
<dbReference type="EMBL" id="CAJNDS010000202">
    <property type="protein sequence ID" value="CAE7027296.1"/>
    <property type="molecule type" value="Genomic_DNA"/>
</dbReference>
<dbReference type="CDD" id="cd18787">
    <property type="entry name" value="SF2_C_DEAD"/>
    <property type="match status" value="1"/>
</dbReference>
<dbReference type="GO" id="GO:0016787">
    <property type="term" value="F:hydrolase activity"/>
    <property type="evidence" value="ECO:0007669"/>
    <property type="project" value="UniProtKB-KW"/>
</dbReference>
<keyword evidence="4" id="KW-0067">ATP-binding</keyword>
<evidence type="ECO:0000256" key="1">
    <source>
        <dbReference type="ARBA" id="ARBA00022741"/>
    </source>
</evidence>
<protein>
    <submittedName>
        <fullName evidence="6">DED1 protein</fullName>
    </submittedName>
</protein>
<dbReference type="Gene3D" id="1.25.40.20">
    <property type="entry name" value="Ankyrin repeat-containing domain"/>
    <property type="match status" value="1"/>
</dbReference>
<keyword evidence="1" id="KW-0547">Nucleotide-binding</keyword>
<dbReference type="GO" id="GO:0005524">
    <property type="term" value="F:ATP binding"/>
    <property type="evidence" value="ECO:0007669"/>
    <property type="project" value="UniProtKB-KW"/>
</dbReference>
<keyword evidence="2" id="KW-0378">Hydrolase</keyword>
<dbReference type="GO" id="GO:0003724">
    <property type="term" value="F:RNA helicase activity"/>
    <property type="evidence" value="ECO:0007669"/>
    <property type="project" value="TreeGrafter"/>
</dbReference>
<keyword evidence="7" id="KW-1185">Reference proteome</keyword>
<evidence type="ECO:0000256" key="4">
    <source>
        <dbReference type="ARBA" id="ARBA00022840"/>
    </source>
</evidence>
<sequence length="1237" mass="138412">MDQATREASLEAFRACRPGLLVATDVAARGLDIDDVSVVNFDMASTCDSFVHRVGRTGRAGKKGLAVSLLNRLDKNDLRVACEVADHFGTAGKTVPAGLEAFLQEVRERAADAGLETGAASADTHTHNTGLTDPQVKLQGHQLARVLASDKMIAEETLRRGVRFMNIERSKAVDDRFRRPKWRIRRLVPLSELEDAVRRHEARGHELAALTDDAGVVHAVITDLNDPTKYVATEMFELPHGTFVDTFRLLLQKFSHQTAEHPWLRLVDVVSREKQYGNTAFHICAYAGHYDLLQELVQHATLHRVPVELLRTTKGETVLEVALAQQNFACFNLLAPFFGAEPRPEGVDVAKTQSVRWWTLCRLRRRIADVLPDVPDLVLLKKVHIHLRGSSLDDAESFLQLTVTAKSVTAYGCTADSLDVHASVLQEHNCRRCELLDTFTNHRSFLHGYDKLETRSSPHTVTLILGSLEQVCTHFLEACRRMYEVGDPAWERLFFLPAVRGDPSEQEKERFTGATEALARCLQARARVANLRLHSFGRDGSTGYAFPRRHLTKPSLADVVGGVFHVNIVIRIRERLESKLELQEANSIARFRKRSREGRNLSREDLSQQYFFAVKWASLDRFYYSRDLVKFEMAEAGPTEGLRAGVNVDSFLDVAAELLAMWAYPLTDTMPEGLQNIFDDYVAALDVTTVAEGSVCAQQQPYVDGCLPGSFQKHAKHTLNESNCTVTSSRQAAYPEFAMGACCSPAASEAVPSHVARVTMHETRTSLAAFIRPVQHFTHQALIELAAMNFSPELSVALQRVTACNNGDRLLSMVRTDLLNSLQESHDAVLHAHDAWMQLEMLGTDVMSIGGVVDLHDKDSLFKAFKESKVLTRDRVVWQAIGRFRAPLDVLLTTNYLSDIVNHDNTRTSQLRNAFYKIHSDIVLQTMSDYYSWEKFARHVWNNQEDDDVQLVLLNLNRFMGLDMQNLYESLMQMPFIVTDAQSKGTPSWTLVAAQNTQTPSDAANLFESLTSLGRDLSYPDFLDPVREAIQNSMASSLKAVQYSVAAWCQLHEHATASGVLTSDDGKRKFKELDVLMRQEILCTAFGFLGTNGVADFRFVEQLLLQQVSPGDITDIPDFLVRLKTTHGHLQKHFLQELICSENVWARTIKKITQLQMKESTQNSEYERQLHGIAGRTDFAEGGWLGLELDEKARLMARSGAKCTSSAVRLVRPLHFQGAAQVGGARLARLFISVSSG</sequence>
<reference evidence="6" key="1">
    <citation type="submission" date="2021-02" db="EMBL/GenBank/DDBJ databases">
        <authorList>
            <person name="Dougan E. K."/>
            <person name="Rhodes N."/>
            <person name="Thang M."/>
            <person name="Chan C."/>
        </authorList>
    </citation>
    <scope>NUCLEOTIDE SEQUENCE</scope>
</reference>
<dbReference type="SUPFAM" id="SSF52540">
    <property type="entry name" value="P-loop containing nucleoside triphosphate hydrolases"/>
    <property type="match status" value="1"/>
</dbReference>
<dbReference type="InterPro" id="IPR027417">
    <property type="entry name" value="P-loop_NTPase"/>
</dbReference>
<dbReference type="InterPro" id="IPR036770">
    <property type="entry name" value="Ankyrin_rpt-contain_sf"/>
</dbReference>
<evidence type="ECO:0000313" key="7">
    <source>
        <dbReference type="Proteomes" id="UP000604046"/>
    </source>
</evidence>
<dbReference type="GO" id="GO:0005829">
    <property type="term" value="C:cytosol"/>
    <property type="evidence" value="ECO:0007669"/>
    <property type="project" value="TreeGrafter"/>
</dbReference>
<evidence type="ECO:0000256" key="3">
    <source>
        <dbReference type="ARBA" id="ARBA00022806"/>
    </source>
</evidence>
<dbReference type="PANTHER" id="PTHR47959">
    <property type="entry name" value="ATP-DEPENDENT RNA HELICASE RHLE-RELATED"/>
    <property type="match status" value="1"/>
</dbReference>
<evidence type="ECO:0000313" key="6">
    <source>
        <dbReference type="EMBL" id="CAE7027296.1"/>
    </source>
</evidence>
<name>A0A812I938_9DINO</name>
<comment type="caution">
    <text evidence="6">The sequence shown here is derived from an EMBL/GenBank/DDBJ whole genome shotgun (WGS) entry which is preliminary data.</text>
</comment>